<comment type="subcellular location">
    <subcellularLocation>
        <location evidence="2">Endoplasmic reticulum membrane</location>
        <topology evidence="2">Peripheral membrane protein</topology>
        <orientation evidence="2">Cytoplasmic side</orientation>
    </subcellularLocation>
</comment>
<dbReference type="EMBL" id="RSCD01000021">
    <property type="protein sequence ID" value="RSH85289.1"/>
    <property type="molecule type" value="Genomic_DNA"/>
</dbReference>
<organism evidence="3 4">
    <name type="scientific">Saitozyma podzolica</name>
    <dbReference type="NCBI Taxonomy" id="1890683"/>
    <lineage>
        <taxon>Eukaryota</taxon>
        <taxon>Fungi</taxon>
        <taxon>Dikarya</taxon>
        <taxon>Basidiomycota</taxon>
        <taxon>Agaricomycotina</taxon>
        <taxon>Tremellomycetes</taxon>
        <taxon>Tremellales</taxon>
        <taxon>Trimorphomycetaceae</taxon>
        <taxon>Saitozyma</taxon>
    </lineage>
</organism>
<dbReference type="InterPro" id="IPR039856">
    <property type="entry name" value="EMC2-like"/>
</dbReference>
<gene>
    <name evidence="3" type="ORF">EHS25_005096</name>
</gene>
<reference evidence="3 4" key="1">
    <citation type="submission" date="2018-11" db="EMBL/GenBank/DDBJ databases">
        <title>Genome sequence of Saitozyma podzolica DSM 27192.</title>
        <authorList>
            <person name="Aliyu H."/>
            <person name="Gorte O."/>
            <person name="Ochsenreither K."/>
        </authorList>
    </citation>
    <scope>NUCLEOTIDE SEQUENCE [LARGE SCALE GENOMIC DNA]</scope>
    <source>
        <strain evidence="3 4">DSM 27192</strain>
    </source>
</reference>
<keyword evidence="2" id="KW-0472">Membrane</keyword>
<comment type="similarity">
    <text evidence="2">Belongs to the EMC2 family.</text>
</comment>
<dbReference type="InterPro" id="IPR011990">
    <property type="entry name" value="TPR-like_helical_dom_sf"/>
</dbReference>
<dbReference type="PANTHER" id="PTHR12760">
    <property type="entry name" value="TETRATRICOPEPTIDE REPEAT PROTEIN"/>
    <property type="match status" value="1"/>
</dbReference>
<evidence type="ECO:0000256" key="1">
    <source>
        <dbReference type="ARBA" id="ARBA00022803"/>
    </source>
</evidence>
<name>A0A427Y2J4_9TREE</name>
<accession>A0A427Y2J4</accession>
<comment type="caution">
    <text evidence="3">The sequence shown here is derived from an EMBL/GenBank/DDBJ whole genome shotgun (WGS) entry which is preliminary data.</text>
</comment>
<dbReference type="STRING" id="1890683.A0A427Y2J4"/>
<dbReference type="GO" id="GO:0072546">
    <property type="term" value="C:EMC complex"/>
    <property type="evidence" value="ECO:0007669"/>
    <property type="project" value="UniProtKB-UniRule"/>
</dbReference>
<keyword evidence="2" id="KW-0256">Endoplasmic reticulum</keyword>
<dbReference type="Pfam" id="PF13432">
    <property type="entry name" value="TPR_16"/>
    <property type="match status" value="1"/>
</dbReference>
<dbReference type="Gene3D" id="1.25.40.10">
    <property type="entry name" value="Tetratricopeptide repeat domain"/>
    <property type="match status" value="2"/>
</dbReference>
<evidence type="ECO:0000256" key="2">
    <source>
        <dbReference type="RuleBase" id="RU367091"/>
    </source>
</evidence>
<dbReference type="Proteomes" id="UP000279259">
    <property type="component" value="Unassembled WGS sequence"/>
</dbReference>
<protein>
    <recommendedName>
        <fullName evidence="2">ER membrane protein complex subunit 2</fullName>
    </recommendedName>
</protein>
<sequence length="288" mass="31401">MSQSELETLARWRAIGARHSEEVVELAGRVLKSGQLGDQEWSIREQLAIAALDLGKITLATDQLDILARKFAKSPRITLLLGLRQEAQGDTAGAKATYEALLKTDETNVSAYQRLIALSQTTAPNTTITLLLGYLDTFYTDPAGWSLLAELYADQGLYAQSLAALGHVMLINTWDSIAVCRAGETAYTMGDYQLALKHFLRATEMETPPSGSSVEGTPKSRSWWGVKLSLRRLLESKIAPETSVPPEMATTPDQLRALDELATERLLAVGGAGMEARRKVLAGGERVR</sequence>
<comment type="function">
    <text evidence="2">Part of the endoplasmic reticulum membrane protein complex (EMC) that enables the energy-independent insertion into endoplasmic reticulum membranes of newly synthesized membrane proteins.</text>
</comment>
<evidence type="ECO:0000313" key="3">
    <source>
        <dbReference type="EMBL" id="RSH85289.1"/>
    </source>
</evidence>
<proteinExistence type="inferred from homology"/>
<dbReference type="SUPFAM" id="SSF48452">
    <property type="entry name" value="TPR-like"/>
    <property type="match status" value="1"/>
</dbReference>
<keyword evidence="4" id="KW-1185">Reference proteome</keyword>
<dbReference type="OrthoDB" id="124397at2759"/>
<keyword evidence="1" id="KW-0802">TPR repeat</keyword>
<dbReference type="AlphaFoldDB" id="A0A427Y2J4"/>
<comment type="subunit">
    <text evidence="2">Component of the ER membrane protein complex (EMC).</text>
</comment>
<evidence type="ECO:0000313" key="4">
    <source>
        <dbReference type="Proteomes" id="UP000279259"/>
    </source>
</evidence>